<dbReference type="AlphaFoldDB" id="A0AAW0J757"/>
<keyword evidence="2" id="KW-0812">Transmembrane</keyword>
<proteinExistence type="predicted"/>
<keyword evidence="2" id="KW-1133">Transmembrane helix</keyword>
<dbReference type="PANTHER" id="PTHR16270:SF5">
    <property type="entry name" value="HYPOTHETICAL LOC287798"/>
    <property type="match status" value="1"/>
</dbReference>
<dbReference type="InterPro" id="IPR037694">
    <property type="entry name" value="MTNAP1"/>
</dbReference>
<dbReference type="Proteomes" id="UP001488838">
    <property type="component" value="Unassembled WGS sequence"/>
</dbReference>
<sequence>MRKRMADAGPRMEVCPYCKKPFKRLKSHLPHCKMIGPPISADQKVYQSEPASLSHAKKEARPTKGLTRAKSKELETEGAKRNAPSAKGSPEWTTATFPLAAGVLDRAGTTEAGGKTSDQNQPSFQALSHAKPKVTLQRVTTPQSHASDATSPKRELAEDVTGSKGGQCHPSETEGLLVGPMEPVLSDQGRKYSSTQHNAKPATSASLKLDTVDPQRQKLLAKLLDVPVSDCHSPKNSNHGVQRGRPLILNKESSSRDGDHVSEVSPYPGNTETQKKSESLLLDLHPAPLGKTLVRKHQELDLGIELCQHKGNSENNSMSAAEVQEQACSGRDNKDPILPAKAKTQAALARLNVLSPPEGTSRKLLSVPESGHQRLTSPVEKSPEDSAKFYGQNQVPAITLLVGSKREVLEPMSFRQPHAPQTGYQVPSCSARYPVSKSALISHVATADSEALPRSVGLEWFPELYPGYVGLGVLPRGPQHWNSVAQMPPPATSQGASVLEGPAAARWEGAILDGLSQRLLFGTVVPRLGRSSADSWSSGAPAHTTSSFPLRRLLGAVHKGWVRCNTTIKKSSVGGLTMLFAGYFILCCNWSFKHLKLQRWRK</sequence>
<feature type="transmembrane region" description="Helical" evidence="2">
    <location>
        <begin position="573"/>
        <end position="592"/>
    </location>
</feature>
<keyword evidence="4" id="KW-1185">Reference proteome</keyword>
<dbReference type="EMBL" id="JBBHLL010000057">
    <property type="protein sequence ID" value="KAK7822620.1"/>
    <property type="molecule type" value="Genomic_DNA"/>
</dbReference>
<feature type="region of interest" description="Disordered" evidence="1">
    <location>
        <begin position="357"/>
        <end position="386"/>
    </location>
</feature>
<feature type="region of interest" description="Disordered" evidence="1">
    <location>
        <begin position="127"/>
        <end position="177"/>
    </location>
</feature>
<evidence type="ECO:0000256" key="2">
    <source>
        <dbReference type="SAM" id="Phobius"/>
    </source>
</evidence>
<gene>
    <name evidence="3" type="ORF">U0070_001968</name>
</gene>
<keyword evidence="2" id="KW-0472">Membrane</keyword>
<protein>
    <recommendedName>
        <fullName evidence="5">Sperm-expressed protein 1</fullName>
    </recommendedName>
</protein>
<reference evidence="3 4" key="1">
    <citation type="journal article" date="2023" name="bioRxiv">
        <title>Conserved and derived expression patterns and positive selection on dental genes reveal complex evolutionary context of ever-growing rodent molars.</title>
        <authorList>
            <person name="Calamari Z.T."/>
            <person name="Song A."/>
            <person name="Cohen E."/>
            <person name="Akter M."/>
            <person name="Roy R.D."/>
            <person name="Hallikas O."/>
            <person name="Christensen M.M."/>
            <person name="Li P."/>
            <person name="Marangoni P."/>
            <person name="Jernvall J."/>
            <person name="Klein O.D."/>
        </authorList>
    </citation>
    <scope>NUCLEOTIDE SEQUENCE [LARGE SCALE GENOMIC DNA]</scope>
    <source>
        <strain evidence="3">V071</strain>
    </source>
</reference>
<feature type="compositionally biased region" description="Basic and acidic residues" evidence="1">
    <location>
        <begin position="253"/>
        <end position="262"/>
    </location>
</feature>
<dbReference type="PANTHER" id="PTHR16270">
    <property type="entry name" value="HYPOTHETICAL LOC287798"/>
    <property type="match status" value="1"/>
</dbReference>
<evidence type="ECO:0008006" key="5">
    <source>
        <dbReference type="Google" id="ProtNLM"/>
    </source>
</evidence>
<evidence type="ECO:0000313" key="3">
    <source>
        <dbReference type="EMBL" id="KAK7822620.1"/>
    </source>
</evidence>
<feature type="compositionally biased region" description="Polar residues" evidence="1">
    <location>
        <begin position="137"/>
        <end position="150"/>
    </location>
</feature>
<evidence type="ECO:0000256" key="1">
    <source>
        <dbReference type="SAM" id="MobiDB-lite"/>
    </source>
</evidence>
<feature type="region of interest" description="Disordered" evidence="1">
    <location>
        <begin position="250"/>
        <end position="274"/>
    </location>
</feature>
<evidence type="ECO:0000313" key="4">
    <source>
        <dbReference type="Proteomes" id="UP001488838"/>
    </source>
</evidence>
<feature type="region of interest" description="Disordered" evidence="1">
    <location>
        <begin position="45"/>
        <end position="94"/>
    </location>
</feature>
<feature type="compositionally biased region" description="Basic and acidic residues" evidence="1">
    <location>
        <begin position="70"/>
        <end position="80"/>
    </location>
</feature>
<accession>A0AAW0J757</accession>
<name>A0AAW0J757_MYOGA</name>
<organism evidence="3 4">
    <name type="scientific">Myodes glareolus</name>
    <name type="common">Bank vole</name>
    <name type="synonym">Clethrionomys glareolus</name>
    <dbReference type="NCBI Taxonomy" id="447135"/>
    <lineage>
        <taxon>Eukaryota</taxon>
        <taxon>Metazoa</taxon>
        <taxon>Chordata</taxon>
        <taxon>Craniata</taxon>
        <taxon>Vertebrata</taxon>
        <taxon>Euteleostomi</taxon>
        <taxon>Mammalia</taxon>
        <taxon>Eutheria</taxon>
        <taxon>Euarchontoglires</taxon>
        <taxon>Glires</taxon>
        <taxon>Rodentia</taxon>
        <taxon>Myomorpha</taxon>
        <taxon>Muroidea</taxon>
        <taxon>Cricetidae</taxon>
        <taxon>Arvicolinae</taxon>
        <taxon>Myodes</taxon>
    </lineage>
</organism>
<comment type="caution">
    <text evidence="3">The sequence shown here is derived from an EMBL/GenBank/DDBJ whole genome shotgun (WGS) entry which is preliminary data.</text>
</comment>